<organism evidence="1 2">
    <name type="scientific">Chryseobacterium joostei</name>
    <dbReference type="NCBI Taxonomy" id="112234"/>
    <lineage>
        <taxon>Bacteria</taxon>
        <taxon>Pseudomonadati</taxon>
        <taxon>Bacteroidota</taxon>
        <taxon>Flavobacteriia</taxon>
        <taxon>Flavobacteriales</taxon>
        <taxon>Weeksellaceae</taxon>
        <taxon>Chryseobacterium group</taxon>
        <taxon>Chryseobacterium</taxon>
    </lineage>
</organism>
<dbReference type="Proteomes" id="UP000186106">
    <property type="component" value="Unassembled WGS sequence"/>
</dbReference>
<name>A0A1N7HSW4_9FLAO</name>
<accession>A0A1N7HSW4</accession>
<proteinExistence type="predicted"/>
<protein>
    <submittedName>
        <fullName evidence="1">Uncharacterized protein</fullName>
    </submittedName>
</protein>
<dbReference type="AlphaFoldDB" id="A0A1N7HSW4"/>
<reference evidence="1 2" key="1">
    <citation type="submission" date="2017-01" db="EMBL/GenBank/DDBJ databases">
        <authorList>
            <person name="Mah S.A."/>
            <person name="Swanson W.J."/>
            <person name="Moy G.W."/>
            <person name="Vacquier V.D."/>
        </authorList>
    </citation>
    <scope>NUCLEOTIDE SEQUENCE [LARGE SCALE GENOMIC DNA]</scope>
    <source>
        <strain evidence="1 2">DSM 16927</strain>
    </source>
</reference>
<evidence type="ECO:0000313" key="2">
    <source>
        <dbReference type="Proteomes" id="UP000186106"/>
    </source>
</evidence>
<gene>
    <name evidence="1" type="ORF">SAMN05421768_101121</name>
</gene>
<dbReference type="EMBL" id="FTNZ01000001">
    <property type="protein sequence ID" value="SIS27923.1"/>
    <property type="molecule type" value="Genomic_DNA"/>
</dbReference>
<sequence>MEILISISFSELKENYSINILIGNNSILHKAESQEALF</sequence>
<evidence type="ECO:0000313" key="1">
    <source>
        <dbReference type="EMBL" id="SIS27923.1"/>
    </source>
</evidence>